<dbReference type="SUPFAM" id="SSF56300">
    <property type="entry name" value="Metallo-dependent phosphatases"/>
    <property type="match status" value="1"/>
</dbReference>
<name>A0A0F9W9E2_9ZZZZ</name>
<dbReference type="EMBL" id="LAZR01000203">
    <property type="protein sequence ID" value="KKN82271.1"/>
    <property type="molecule type" value="Genomic_DNA"/>
</dbReference>
<evidence type="ECO:0008006" key="2">
    <source>
        <dbReference type="Google" id="ProtNLM"/>
    </source>
</evidence>
<gene>
    <name evidence="1" type="ORF">LCGC14_0310840</name>
</gene>
<comment type="caution">
    <text evidence="1">The sequence shown here is derived from an EMBL/GenBank/DDBJ whole genome shotgun (WGS) entry which is preliminary data.</text>
</comment>
<accession>A0A0F9W9E2</accession>
<evidence type="ECO:0000313" key="1">
    <source>
        <dbReference type="EMBL" id="KKN82271.1"/>
    </source>
</evidence>
<proteinExistence type="predicted"/>
<reference evidence="1" key="1">
    <citation type="journal article" date="2015" name="Nature">
        <title>Complex archaea that bridge the gap between prokaryotes and eukaryotes.</title>
        <authorList>
            <person name="Spang A."/>
            <person name="Saw J.H."/>
            <person name="Jorgensen S.L."/>
            <person name="Zaremba-Niedzwiedzka K."/>
            <person name="Martijn J."/>
            <person name="Lind A.E."/>
            <person name="van Eijk R."/>
            <person name="Schleper C."/>
            <person name="Guy L."/>
            <person name="Ettema T.J."/>
        </authorList>
    </citation>
    <scope>NUCLEOTIDE SEQUENCE</scope>
</reference>
<dbReference type="AlphaFoldDB" id="A0A0F9W9E2"/>
<protein>
    <recommendedName>
        <fullName evidence="2">Calcineurin-like phosphoesterase domain-containing protein</fullName>
    </recommendedName>
</protein>
<sequence length="288" mass="32052">MEVTDFVPQKFASKRFPFEELRLMPIGDIQFTGLPDDPCDIKRLKRHIEWGVENDVIFIGMGDYTDFASPSNRARLKSAGLYDTAQIVLEQAAETGLDKLKKILEPTKGRWLGLLEGHHFYEFDDGTTTDMQLARFLDAPFLGNCAMIRLTFVRGESSGVNCVIWAHHGVGSGITAAAPLNRLERVATHFDADIYLMGHHHKAASALLDRLCLTSRGRPRLVDRTKALVATGSFLRGYMQGSGRKYGRAQGTYVEQKMLMPVALGGPLITITPRSHQSFKDVDIKVSV</sequence>
<organism evidence="1">
    <name type="scientific">marine sediment metagenome</name>
    <dbReference type="NCBI Taxonomy" id="412755"/>
    <lineage>
        <taxon>unclassified sequences</taxon>
        <taxon>metagenomes</taxon>
        <taxon>ecological metagenomes</taxon>
    </lineage>
</organism>
<dbReference type="InterPro" id="IPR029052">
    <property type="entry name" value="Metallo-depent_PP-like"/>
</dbReference>